<dbReference type="HAMAP" id="MF_00176">
    <property type="entry name" value="Ser_tRNA_synth_type1"/>
    <property type="match status" value="1"/>
</dbReference>
<evidence type="ECO:0000313" key="18">
    <source>
        <dbReference type="Proteomes" id="UP000673975"/>
    </source>
</evidence>
<keyword evidence="6 12" id="KW-0547">Nucleotide-binding</keyword>
<dbReference type="UniPathway" id="UPA00906">
    <property type="reaction ID" value="UER00895"/>
</dbReference>
<dbReference type="NCBIfam" id="TIGR00414">
    <property type="entry name" value="serS"/>
    <property type="match status" value="1"/>
</dbReference>
<comment type="function">
    <text evidence="12">Catalyzes the attachment of serine to tRNA(Ser). Is also able to aminoacylate tRNA(Sec) with serine, to form the misacylated tRNA L-seryl-tRNA(Sec), which will be further converted into selenocysteinyl-tRNA(Sec).</text>
</comment>
<comment type="caution">
    <text evidence="17">The sequence shown here is derived from an EMBL/GenBank/DDBJ whole genome shotgun (WGS) entry which is preliminary data.</text>
</comment>
<evidence type="ECO:0000256" key="8">
    <source>
        <dbReference type="ARBA" id="ARBA00022917"/>
    </source>
</evidence>
<dbReference type="InterPro" id="IPR045864">
    <property type="entry name" value="aa-tRNA-synth_II/BPL/LPL"/>
</dbReference>
<comment type="catalytic activity">
    <reaction evidence="10 12">
        <text>tRNA(Sec) + L-serine + ATP = L-seryl-tRNA(Sec) + AMP + diphosphate + H(+)</text>
        <dbReference type="Rhea" id="RHEA:42580"/>
        <dbReference type="Rhea" id="RHEA-COMP:9742"/>
        <dbReference type="Rhea" id="RHEA-COMP:10128"/>
        <dbReference type="ChEBI" id="CHEBI:15378"/>
        <dbReference type="ChEBI" id="CHEBI:30616"/>
        <dbReference type="ChEBI" id="CHEBI:33019"/>
        <dbReference type="ChEBI" id="CHEBI:33384"/>
        <dbReference type="ChEBI" id="CHEBI:78442"/>
        <dbReference type="ChEBI" id="CHEBI:78533"/>
        <dbReference type="ChEBI" id="CHEBI:456215"/>
        <dbReference type="EC" id="6.1.1.11"/>
    </reaction>
</comment>
<dbReference type="SUPFAM" id="SSF55681">
    <property type="entry name" value="Class II aaRS and biotin synthetases"/>
    <property type="match status" value="1"/>
</dbReference>
<dbReference type="GO" id="GO:0016260">
    <property type="term" value="P:selenocysteine biosynthetic process"/>
    <property type="evidence" value="ECO:0007669"/>
    <property type="project" value="UniProtKB-UniRule"/>
</dbReference>
<feature type="domain" description="Aminoacyl-transfer RNA synthetases class-II family profile" evidence="16">
    <location>
        <begin position="179"/>
        <end position="415"/>
    </location>
</feature>
<keyword evidence="5 12" id="KW-0436">Ligase</keyword>
<dbReference type="PANTHER" id="PTHR43697:SF1">
    <property type="entry name" value="SERINE--TRNA LIGASE"/>
    <property type="match status" value="1"/>
</dbReference>
<comment type="caution">
    <text evidence="12">Lacks conserved residue(s) required for the propagation of feature annotation.</text>
</comment>
<feature type="binding site" evidence="13">
    <location>
        <position position="388"/>
    </location>
    <ligand>
        <name>L-serine</name>
        <dbReference type="ChEBI" id="CHEBI:33384"/>
    </ligand>
</feature>
<keyword evidence="18" id="KW-1185">Reference proteome</keyword>
<keyword evidence="4 12" id="KW-0963">Cytoplasm</keyword>
<comment type="subcellular location">
    <subcellularLocation>
        <location evidence="1 12">Cytoplasm</location>
    </subcellularLocation>
</comment>
<comment type="subunit">
    <text evidence="12">Homodimer. The tRNA molecule binds across the dimer.</text>
</comment>
<evidence type="ECO:0000256" key="4">
    <source>
        <dbReference type="ARBA" id="ARBA00022490"/>
    </source>
</evidence>
<dbReference type="Proteomes" id="UP000673975">
    <property type="component" value="Unassembled WGS sequence"/>
</dbReference>
<dbReference type="InterPro" id="IPR002317">
    <property type="entry name" value="Ser-tRNA-ligase_type_1"/>
</dbReference>
<dbReference type="InterPro" id="IPR006195">
    <property type="entry name" value="aa-tRNA-synth_II"/>
</dbReference>
<evidence type="ECO:0000256" key="5">
    <source>
        <dbReference type="ARBA" id="ARBA00022598"/>
    </source>
</evidence>
<comment type="catalytic activity">
    <reaction evidence="11 12">
        <text>tRNA(Ser) + L-serine + ATP = L-seryl-tRNA(Ser) + AMP + diphosphate + H(+)</text>
        <dbReference type="Rhea" id="RHEA:12292"/>
        <dbReference type="Rhea" id="RHEA-COMP:9669"/>
        <dbReference type="Rhea" id="RHEA-COMP:9703"/>
        <dbReference type="ChEBI" id="CHEBI:15378"/>
        <dbReference type="ChEBI" id="CHEBI:30616"/>
        <dbReference type="ChEBI" id="CHEBI:33019"/>
        <dbReference type="ChEBI" id="CHEBI:33384"/>
        <dbReference type="ChEBI" id="CHEBI:78442"/>
        <dbReference type="ChEBI" id="CHEBI:78533"/>
        <dbReference type="ChEBI" id="CHEBI:456215"/>
        <dbReference type="EC" id="6.1.1.11"/>
    </reaction>
</comment>
<keyword evidence="8 12" id="KW-0648">Protein biosynthesis</keyword>
<dbReference type="InterPro" id="IPR002314">
    <property type="entry name" value="aa-tRNA-synt_IIb"/>
</dbReference>
<feature type="coiled-coil region" evidence="15">
    <location>
        <begin position="72"/>
        <end position="106"/>
    </location>
</feature>
<evidence type="ECO:0000256" key="14">
    <source>
        <dbReference type="PIRSR" id="PIRSR001529-2"/>
    </source>
</evidence>
<evidence type="ECO:0000256" key="15">
    <source>
        <dbReference type="SAM" id="Coils"/>
    </source>
</evidence>
<feature type="binding site" evidence="12">
    <location>
        <position position="390"/>
    </location>
    <ligand>
        <name>L-serine</name>
        <dbReference type="ChEBI" id="CHEBI:33384"/>
    </ligand>
</feature>
<evidence type="ECO:0000256" key="9">
    <source>
        <dbReference type="ARBA" id="ARBA00023146"/>
    </source>
</evidence>
<dbReference type="InterPro" id="IPR042103">
    <property type="entry name" value="SerRS_1_N_sf"/>
</dbReference>
<evidence type="ECO:0000256" key="2">
    <source>
        <dbReference type="ARBA" id="ARBA00005045"/>
    </source>
</evidence>
<dbReference type="InterPro" id="IPR010978">
    <property type="entry name" value="tRNA-bd_arm"/>
</dbReference>
<dbReference type="GO" id="GO:0006434">
    <property type="term" value="P:seryl-tRNA aminoacylation"/>
    <property type="evidence" value="ECO:0007669"/>
    <property type="project" value="UniProtKB-UniRule"/>
</dbReference>
<dbReference type="Pfam" id="PF00587">
    <property type="entry name" value="tRNA-synt_2b"/>
    <property type="match status" value="1"/>
</dbReference>
<dbReference type="PIRSF" id="PIRSF001529">
    <property type="entry name" value="Ser-tRNA-synth_IIa"/>
    <property type="match status" value="1"/>
</dbReference>
<evidence type="ECO:0000256" key="11">
    <source>
        <dbReference type="ARBA" id="ARBA00048823"/>
    </source>
</evidence>
<feature type="binding site" evidence="12">
    <location>
        <begin position="237"/>
        <end position="239"/>
    </location>
    <ligand>
        <name>L-serine</name>
        <dbReference type="ChEBI" id="CHEBI:33384"/>
    </ligand>
</feature>
<dbReference type="Gene3D" id="1.10.287.40">
    <property type="entry name" value="Serine-tRNA synthetase, tRNA binding domain"/>
    <property type="match status" value="1"/>
</dbReference>
<evidence type="ECO:0000256" key="12">
    <source>
        <dbReference type="HAMAP-Rule" id="MF_00176"/>
    </source>
</evidence>
<feature type="binding site" evidence="13">
    <location>
        <position position="237"/>
    </location>
    <ligand>
        <name>L-serine</name>
        <dbReference type="ChEBI" id="CHEBI:33384"/>
    </ligand>
</feature>
<evidence type="ECO:0000256" key="7">
    <source>
        <dbReference type="ARBA" id="ARBA00022840"/>
    </source>
</evidence>
<accession>A0A8J7RFS5</accession>
<dbReference type="Gene3D" id="3.30.930.10">
    <property type="entry name" value="Bira Bifunctional Protein, Domain 2"/>
    <property type="match status" value="1"/>
</dbReference>
<name>A0A8J7RFS5_9BACT</name>
<gene>
    <name evidence="12 17" type="primary">serS</name>
    <name evidence="17" type="ORF">NATSA_00390</name>
</gene>
<dbReference type="Pfam" id="PF02403">
    <property type="entry name" value="Seryl_tRNA_N"/>
    <property type="match status" value="1"/>
</dbReference>
<dbReference type="GO" id="GO:0005524">
    <property type="term" value="F:ATP binding"/>
    <property type="evidence" value="ECO:0007669"/>
    <property type="project" value="UniProtKB-UniRule"/>
</dbReference>
<reference evidence="17" key="1">
    <citation type="submission" date="2021-02" db="EMBL/GenBank/DDBJ databases">
        <title>Natronogracilivirga saccharolytica gen. nov. sp. nov. a new anaerobic, haloalkiliphilic carbohydrate-fermenting bacterium from soda lake and proposing of Cyclonatronumiaceae fam. nov. in the phylum Balneolaeota.</title>
        <authorList>
            <person name="Zhilina T.N."/>
            <person name="Sorokin D.Y."/>
            <person name="Zavarzina D.G."/>
            <person name="Toshchakov S.V."/>
            <person name="Kublanov I.V."/>
        </authorList>
    </citation>
    <scope>NUCLEOTIDE SEQUENCE</scope>
    <source>
        <strain evidence="17">Z-1702</strain>
    </source>
</reference>
<dbReference type="PRINTS" id="PR00981">
    <property type="entry name" value="TRNASYNTHSER"/>
</dbReference>
<dbReference type="EC" id="6.1.1.11" evidence="12"/>
<comment type="similarity">
    <text evidence="3 12">Belongs to the class-II aminoacyl-tRNA synthetase family. Type-1 seryl-tRNA synthetase subfamily.</text>
</comment>
<organism evidence="17 18">
    <name type="scientific">Natronogracilivirga saccharolytica</name>
    <dbReference type="NCBI Taxonomy" id="2812953"/>
    <lineage>
        <taxon>Bacteria</taxon>
        <taxon>Pseudomonadati</taxon>
        <taxon>Balneolota</taxon>
        <taxon>Balneolia</taxon>
        <taxon>Balneolales</taxon>
        <taxon>Cyclonatronaceae</taxon>
        <taxon>Natronogracilivirga</taxon>
    </lineage>
</organism>
<dbReference type="PANTHER" id="PTHR43697">
    <property type="entry name" value="SERYL-TRNA SYNTHETASE"/>
    <property type="match status" value="1"/>
</dbReference>
<dbReference type="AlphaFoldDB" id="A0A8J7RFS5"/>
<dbReference type="SUPFAM" id="SSF46589">
    <property type="entry name" value="tRNA-binding arm"/>
    <property type="match status" value="1"/>
</dbReference>
<evidence type="ECO:0000256" key="10">
    <source>
        <dbReference type="ARBA" id="ARBA00047929"/>
    </source>
</evidence>
<dbReference type="RefSeq" id="WP_210509345.1">
    <property type="nucleotide sequence ID" value="NZ_JAFIDN010000001.1"/>
</dbReference>
<keyword evidence="7 12" id="KW-0067">ATP-binding</keyword>
<evidence type="ECO:0000313" key="17">
    <source>
        <dbReference type="EMBL" id="MBP3191110.1"/>
    </source>
</evidence>
<evidence type="ECO:0000256" key="13">
    <source>
        <dbReference type="PIRSR" id="PIRSR001529-1"/>
    </source>
</evidence>
<feature type="binding site" evidence="12 13">
    <location>
        <position position="291"/>
    </location>
    <ligand>
        <name>L-serine</name>
        <dbReference type="ChEBI" id="CHEBI:33384"/>
    </ligand>
</feature>
<dbReference type="InterPro" id="IPR015866">
    <property type="entry name" value="Ser-tRNA-synth_1_N"/>
</dbReference>
<dbReference type="GO" id="GO:0005737">
    <property type="term" value="C:cytoplasm"/>
    <property type="evidence" value="ECO:0007669"/>
    <property type="project" value="UniProtKB-SubCell"/>
</dbReference>
<protein>
    <recommendedName>
        <fullName evidence="12">Serine--tRNA ligase</fullName>
        <ecNumber evidence="12">6.1.1.11</ecNumber>
    </recommendedName>
    <alternativeName>
        <fullName evidence="12">Seryl-tRNA synthetase</fullName>
        <shortName evidence="12">SerRS</shortName>
    </alternativeName>
    <alternativeName>
        <fullName evidence="12">Seryl-tRNA(Ser/Sec) synthetase</fullName>
    </alternativeName>
</protein>
<dbReference type="PROSITE" id="PS50862">
    <property type="entry name" value="AA_TRNA_LIGASE_II"/>
    <property type="match status" value="1"/>
</dbReference>
<sequence>MLDIQRIRQQKDEIKQAMLAKGEKETEIVDRVVEVDETWRNTVHQRDQLRNESNTRAKQIGELMSQGKKEEAQKVIRQTGEMKQEIKSLEERERELIRQRDELLMKIPNVAHSSVPVTKDESGNQTIHQWGEVDDAGGNGEGAFKPHWDLVSKNGWIDFERGAKVTSAGFPFYVGPVARLQRALIQFFTDKAVEKGYLEIMAPYFVNEDSARGTGQIPDKEDMMYVIPRDGYFAIPTAEVPVTNFHRDEILKPASLPAKYVCHTPCWRREAGSHGSEVRGLNRLHQFDKVELVKIVRPETSYEELESLRRDAEELLEALELPYRTLLMGTADMGFTQSKKYDLEVWSPGQKKWLEVSSCSNFEDYQARRMKIRCKNEDGKTETVHTLNGSGLALPRVLAAFLETHQQGDDALTIPPALQPWIGADRIEI</sequence>
<evidence type="ECO:0000256" key="1">
    <source>
        <dbReference type="ARBA" id="ARBA00004496"/>
    </source>
</evidence>
<feature type="binding site" evidence="13">
    <location>
        <position position="268"/>
    </location>
    <ligand>
        <name>L-serine</name>
        <dbReference type="ChEBI" id="CHEBI:33384"/>
    </ligand>
</feature>
<keyword evidence="9 12" id="KW-0030">Aminoacyl-tRNA synthetase</keyword>
<dbReference type="GO" id="GO:0004828">
    <property type="term" value="F:serine-tRNA ligase activity"/>
    <property type="evidence" value="ECO:0007669"/>
    <property type="project" value="UniProtKB-UniRule"/>
</dbReference>
<evidence type="ECO:0000259" key="16">
    <source>
        <dbReference type="PROSITE" id="PS50862"/>
    </source>
</evidence>
<keyword evidence="15" id="KW-0175">Coiled coil</keyword>
<evidence type="ECO:0000256" key="6">
    <source>
        <dbReference type="ARBA" id="ARBA00022741"/>
    </source>
</evidence>
<comment type="domain">
    <text evidence="12">Consists of two distinct domains, a catalytic core and a N-terminal extension that is involved in tRNA binding.</text>
</comment>
<proteinExistence type="inferred from homology"/>
<evidence type="ECO:0000256" key="3">
    <source>
        <dbReference type="ARBA" id="ARBA00010728"/>
    </source>
</evidence>
<feature type="binding site" evidence="12 14">
    <location>
        <begin position="268"/>
        <end position="270"/>
    </location>
    <ligand>
        <name>ATP</name>
        <dbReference type="ChEBI" id="CHEBI:30616"/>
    </ligand>
</feature>
<feature type="binding site" evidence="12 14">
    <location>
        <begin position="355"/>
        <end position="358"/>
    </location>
    <ligand>
        <name>ATP</name>
        <dbReference type="ChEBI" id="CHEBI:30616"/>
    </ligand>
</feature>
<dbReference type="EMBL" id="JAFIDN010000001">
    <property type="protein sequence ID" value="MBP3191110.1"/>
    <property type="molecule type" value="Genomic_DNA"/>
</dbReference>
<comment type="pathway">
    <text evidence="2 12">Aminoacyl-tRNA biosynthesis; selenocysteinyl-tRNA(Sec) biosynthesis; L-seryl-tRNA(Sec) from L-serine and tRNA(Sec): step 1/1.</text>
</comment>